<dbReference type="EMBL" id="CP042382">
    <property type="protein sequence ID" value="QEA40277.1"/>
    <property type="molecule type" value="Genomic_DNA"/>
</dbReference>
<dbReference type="Proteomes" id="UP000321272">
    <property type="component" value="Chromosome"/>
</dbReference>
<name>A0A5B8SVX5_9GAMM</name>
<organism evidence="1 2">
    <name type="scientific">Pistricoccus aurantiacus</name>
    <dbReference type="NCBI Taxonomy" id="1883414"/>
    <lineage>
        <taxon>Bacteria</taxon>
        <taxon>Pseudomonadati</taxon>
        <taxon>Pseudomonadota</taxon>
        <taxon>Gammaproteobacteria</taxon>
        <taxon>Oceanospirillales</taxon>
        <taxon>Halomonadaceae</taxon>
        <taxon>Pistricoccus</taxon>
    </lineage>
</organism>
<dbReference type="OrthoDB" id="6183935at2"/>
<sequence>MTQSEYQYVIDELDRLIIDSRALMKRFEATGMEKKMAQDYQLLEDNLVRALKDQRRYTLAMLEADGVFLPSSMA</sequence>
<evidence type="ECO:0000313" key="2">
    <source>
        <dbReference type="Proteomes" id="UP000321272"/>
    </source>
</evidence>
<gene>
    <name evidence="1" type="ORF">FGL86_15095</name>
</gene>
<dbReference type="KEGG" id="paur:FGL86_15095"/>
<accession>A0A5B8SVX5</accession>
<reference evidence="1 2" key="1">
    <citation type="submission" date="2019-06" db="EMBL/GenBank/DDBJ databases">
        <title>Genome analyses of bacteria isolated from kimchi.</title>
        <authorList>
            <person name="Lee S."/>
            <person name="Ahn S."/>
            <person name="Roh S."/>
        </authorList>
    </citation>
    <scope>NUCLEOTIDE SEQUENCE [LARGE SCALE GENOMIC DNA]</scope>
    <source>
        <strain evidence="1 2">CBA4606</strain>
    </source>
</reference>
<keyword evidence="2" id="KW-1185">Reference proteome</keyword>
<dbReference type="RefSeq" id="WP_147185463.1">
    <property type="nucleotide sequence ID" value="NZ_CP042382.1"/>
</dbReference>
<dbReference type="AlphaFoldDB" id="A0A5B8SVX5"/>
<protein>
    <submittedName>
        <fullName evidence="1">Uncharacterized protein</fullName>
    </submittedName>
</protein>
<evidence type="ECO:0000313" key="1">
    <source>
        <dbReference type="EMBL" id="QEA40277.1"/>
    </source>
</evidence>
<proteinExistence type="predicted"/>